<accession>A0A9P0GIG7</accession>
<evidence type="ECO:0000313" key="1">
    <source>
        <dbReference type="EMBL" id="CAH1110482.1"/>
    </source>
</evidence>
<dbReference type="EMBL" id="OV651817">
    <property type="protein sequence ID" value="CAH1110482.1"/>
    <property type="molecule type" value="Genomic_DNA"/>
</dbReference>
<proteinExistence type="predicted"/>
<dbReference type="OrthoDB" id="6601747at2759"/>
<sequence>MKFTEHIKRVLVVTAHRTFAKEGIKELANKAEKIADDVGVDCDAGKQIYRSNPAASSLTKYFKRFLYLPYLDSIRASLEQFSKENTPAFSLSALHPFQMRSISLKQFKTNLNSFEEFYNLNGIQSKEEL</sequence>
<evidence type="ECO:0000313" key="2">
    <source>
        <dbReference type="Proteomes" id="UP001153636"/>
    </source>
</evidence>
<gene>
    <name evidence="1" type="ORF">PSYICH_LOCUS10935</name>
</gene>
<reference evidence="1" key="1">
    <citation type="submission" date="2022-01" db="EMBL/GenBank/DDBJ databases">
        <authorList>
            <person name="King R."/>
        </authorList>
    </citation>
    <scope>NUCLEOTIDE SEQUENCE</scope>
</reference>
<name>A0A9P0GIG7_9CUCU</name>
<keyword evidence="2" id="KW-1185">Reference proteome</keyword>
<organism evidence="1 2">
    <name type="scientific">Psylliodes chrysocephalus</name>
    <dbReference type="NCBI Taxonomy" id="3402493"/>
    <lineage>
        <taxon>Eukaryota</taxon>
        <taxon>Metazoa</taxon>
        <taxon>Ecdysozoa</taxon>
        <taxon>Arthropoda</taxon>
        <taxon>Hexapoda</taxon>
        <taxon>Insecta</taxon>
        <taxon>Pterygota</taxon>
        <taxon>Neoptera</taxon>
        <taxon>Endopterygota</taxon>
        <taxon>Coleoptera</taxon>
        <taxon>Polyphaga</taxon>
        <taxon>Cucujiformia</taxon>
        <taxon>Chrysomeloidea</taxon>
        <taxon>Chrysomelidae</taxon>
        <taxon>Galerucinae</taxon>
        <taxon>Alticini</taxon>
        <taxon>Psylliodes</taxon>
    </lineage>
</organism>
<protein>
    <submittedName>
        <fullName evidence="1">Uncharacterized protein</fullName>
    </submittedName>
</protein>
<dbReference type="AlphaFoldDB" id="A0A9P0GIG7"/>
<dbReference type="Proteomes" id="UP001153636">
    <property type="component" value="Chromosome 5"/>
</dbReference>